<dbReference type="Pfam" id="PF14359">
    <property type="entry name" value="DUF4406"/>
    <property type="match status" value="1"/>
</dbReference>
<dbReference type="InterPro" id="IPR025518">
    <property type="entry name" value="DUF4406"/>
</dbReference>
<dbReference type="Proteomes" id="UP000682843">
    <property type="component" value="Chromosome"/>
</dbReference>
<keyword evidence="2" id="KW-1185">Reference proteome</keyword>
<evidence type="ECO:0000313" key="2">
    <source>
        <dbReference type="Proteomes" id="UP000682843"/>
    </source>
</evidence>
<gene>
    <name evidence="1" type="ORF">RPMA_18415</name>
</gene>
<sequence>MKIYIAGPMRGIAEFNFPAFHAAAADLRGKGHEVFNPAERDIIATGVDISKGNETGDNSIAEVKHGFNLREALKDDLEFVCLHADAVVVLPGWEKSLGAQAEVATARALSLRVLPYVEVA</sequence>
<dbReference type="RefSeq" id="WP_211909176.1">
    <property type="nucleotide sequence ID" value="NZ_CP036498.1"/>
</dbReference>
<reference evidence="1 2" key="1">
    <citation type="submission" date="2019-02" db="EMBL/GenBank/DDBJ databases">
        <title>Emended description of the genus Rhodopseudomonas and description of Rhodopseudomonas albus sp. nov., a non-phototrophic, heavy-metal-tolerant bacterium isolated from garden soil.</title>
        <authorList>
            <person name="Bao Z."/>
            <person name="Cao W.W."/>
            <person name="Sato Y."/>
            <person name="Nishizawa T."/>
            <person name="Zhao J."/>
            <person name="Guo Y."/>
            <person name="Ohta H."/>
        </authorList>
    </citation>
    <scope>NUCLEOTIDE SEQUENCE [LARGE SCALE GENOMIC DNA]</scope>
    <source>
        <strain evidence="1 2">SK50-23</strain>
    </source>
</reference>
<dbReference type="EMBL" id="CP036498">
    <property type="protein sequence ID" value="QUS40591.1"/>
    <property type="molecule type" value="Genomic_DNA"/>
</dbReference>
<organism evidence="1 2">
    <name type="scientific">Tardiphaga alba</name>
    <dbReference type="NCBI Taxonomy" id="340268"/>
    <lineage>
        <taxon>Bacteria</taxon>
        <taxon>Pseudomonadati</taxon>
        <taxon>Pseudomonadota</taxon>
        <taxon>Alphaproteobacteria</taxon>
        <taxon>Hyphomicrobiales</taxon>
        <taxon>Nitrobacteraceae</taxon>
        <taxon>Tardiphaga</taxon>
    </lineage>
</organism>
<evidence type="ECO:0000313" key="1">
    <source>
        <dbReference type="EMBL" id="QUS40591.1"/>
    </source>
</evidence>
<dbReference type="SUPFAM" id="SSF52309">
    <property type="entry name" value="N-(deoxy)ribosyltransferase-like"/>
    <property type="match status" value="1"/>
</dbReference>
<dbReference type="Gene3D" id="3.40.50.10400">
    <property type="entry name" value="Hypothetical protein PA1492"/>
    <property type="match status" value="1"/>
</dbReference>
<protein>
    <submittedName>
        <fullName evidence="1">DUF4406 domain-containing protein</fullName>
    </submittedName>
</protein>
<name>A0ABX8AA12_9BRAD</name>
<accession>A0ABX8AA12</accession>
<proteinExistence type="predicted"/>